<reference evidence="1 2" key="1">
    <citation type="submission" date="2021-06" db="EMBL/GenBank/DDBJ databases">
        <authorList>
            <person name="Jeong J.W."/>
        </authorList>
    </citation>
    <scope>NUCLEOTIDE SEQUENCE [LARGE SCALE GENOMIC DNA]</scope>
    <source>
        <strain evidence="1 2">MMS21-TAE1-1</strain>
    </source>
</reference>
<evidence type="ECO:0000313" key="1">
    <source>
        <dbReference type="EMBL" id="MBU8865723.1"/>
    </source>
</evidence>
<gene>
    <name evidence="1" type="ORF">KSW38_05390</name>
</gene>
<dbReference type="RefSeq" id="WP_216923562.1">
    <property type="nucleotide sequence ID" value="NZ_JAHOPC010000002.1"/>
</dbReference>
<accession>A0ABS6I1V0</accession>
<sequence length="70" mass="7408">MGVVEEARRVALAVLDTTSTTVNDLWVSFWSMGGNADVLDLDAYVHGLAPFSASDKLALEAAVEEISAPN</sequence>
<organism evidence="1 2">
    <name type="scientific">Paenarthrobacter aromaticivorans</name>
    <dbReference type="NCBI Taxonomy" id="2849150"/>
    <lineage>
        <taxon>Bacteria</taxon>
        <taxon>Bacillati</taxon>
        <taxon>Actinomycetota</taxon>
        <taxon>Actinomycetes</taxon>
        <taxon>Micrococcales</taxon>
        <taxon>Micrococcaceae</taxon>
        <taxon>Paenarthrobacter</taxon>
    </lineage>
</organism>
<dbReference type="EMBL" id="JAHOPC010000002">
    <property type="protein sequence ID" value="MBU8865723.1"/>
    <property type="molecule type" value="Genomic_DNA"/>
</dbReference>
<protein>
    <submittedName>
        <fullName evidence="1">Uncharacterized protein</fullName>
    </submittedName>
</protein>
<evidence type="ECO:0000313" key="2">
    <source>
        <dbReference type="Proteomes" id="UP000824166"/>
    </source>
</evidence>
<name>A0ABS6I1V0_9MICC</name>
<dbReference type="Proteomes" id="UP000824166">
    <property type="component" value="Unassembled WGS sequence"/>
</dbReference>
<keyword evidence="2" id="KW-1185">Reference proteome</keyword>
<comment type="caution">
    <text evidence="1">The sequence shown here is derived from an EMBL/GenBank/DDBJ whole genome shotgun (WGS) entry which is preliminary data.</text>
</comment>
<proteinExistence type="predicted"/>